<keyword evidence="3 16" id="KW-0121">Carboxypeptidase</keyword>
<dbReference type="Pfam" id="PF00246">
    <property type="entry name" value="Peptidase_M14"/>
    <property type="match status" value="1"/>
</dbReference>
<dbReference type="GO" id="GO:0006508">
    <property type="term" value="P:proteolysis"/>
    <property type="evidence" value="ECO:0007669"/>
    <property type="project" value="UniProtKB-KW"/>
</dbReference>
<keyword evidence="5" id="KW-0479">Metal-binding</keyword>
<dbReference type="InterPro" id="IPR057246">
    <property type="entry name" value="CARBOXYPEPT_ZN_1"/>
</dbReference>
<dbReference type="PRINTS" id="PR00765">
    <property type="entry name" value="CRBOXYPTASEA"/>
</dbReference>
<evidence type="ECO:0000259" key="14">
    <source>
        <dbReference type="PROSITE" id="PS50853"/>
    </source>
</evidence>
<reference evidence="16 17" key="1">
    <citation type="journal article" date="2016" name="Front. Microbiol.">
        <title>Genomic Insight into the Host-Endosymbiont Relationship of Endozoicomonas montiporae CL-33(T) with its Coral Host.</title>
        <authorList>
            <person name="Ding J.-Y."/>
            <person name="Shiu J.-H."/>
            <person name="Chen W.-M."/>
            <person name="Chiang Y.-R."/>
            <person name="Tang S.-L."/>
        </authorList>
    </citation>
    <scope>NUCLEOTIDE SEQUENCE [LARGE SCALE GENOMIC DNA]</scope>
    <source>
        <strain evidence="16 17">CL-33</strain>
    </source>
</reference>
<dbReference type="EMBL" id="CP013251">
    <property type="protein sequence ID" value="AMO58069.1"/>
    <property type="molecule type" value="Genomic_DNA"/>
</dbReference>
<keyword evidence="4" id="KW-0645">Protease</keyword>
<name>A0A142BH43_9GAMM</name>
<dbReference type="CDD" id="cd00063">
    <property type="entry name" value="FN3"/>
    <property type="match status" value="1"/>
</dbReference>
<dbReference type="PROSITE" id="PS50853">
    <property type="entry name" value="FN3"/>
    <property type="match status" value="1"/>
</dbReference>
<dbReference type="InterPro" id="IPR013783">
    <property type="entry name" value="Ig-like_fold"/>
</dbReference>
<dbReference type="Proteomes" id="UP000071065">
    <property type="component" value="Chromosome"/>
</dbReference>
<evidence type="ECO:0000313" key="16">
    <source>
        <dbReference type="EMBL" id="AMO58069.1"/>
    </source>
</evidence>
<dbReference type="PATRIC" id="fig|570277.3.peg.4459"/>
<dbReference type="GO" id="GO:0004181">
    <property type="term" value="F:metallocarboxypeptidase activity"/>
    <property type="evidence" value="ECO:0007669"/>
    <property type="project" value="InterPro"/>
</dbReference>
<dbReference type="PANTHER" id="PTHR11705:SF143">
    <property type="entry name" value="SLL0236 PROTEIN"/>
    <property type="match status" value="1"/>
</dbReference>
<dbReference type="PANTHER" id="PTHR11705">
    <property type="entry name" value="PROTEASE FAMILY M14 CARBOXYPEPTIDASE A,B"/>
    <property type="match status" value="1"/>
</dbReference>
<dbReference type="InterPro" id="IPR000834">
    <property type="entry name" value="Peptidase_M14"/>
</dbReference>
<dbReference type="PROSITE" id="PS52035">
    <property type="entry name" value="PEPTIDASE_M14"/>
    <property type="match status" value="1"/>
</dbReference>
<dbReference type="RefSeq" id="WP_051790463.1">
    <property type="nucleotide sequence ID" value="NZ_CP013251.1"/>
</dbReference>
<evidence type="ECO:0000256" key="9">
    <source>
        <dbReference type="ARBA" id="ARBA00023049"/>
    </source>
</evidence>
<keyword evidence="7" id="KW-0378">Hydrolase</keyword>
<dbReference type="GO" id="GO:0005615">
    <property type="term" value="C:extracellular space"/>
    <property type="evidence" value="ECO:0007669"/>
    <property type="project" value="TreeGrafter"/>
</dbReference>
<feature type="region of interest" description="Disordered" evidence="13">
    <location>
        <begin position="868"/>
        <end position="899"/>
    </location>
</feature>
<feature type="domain" description="Peptidase M14" evidence="15">
    <location>
        <begin position="4"/>
        <end position="292"/>
    </location>
</feature>
<evidence type="ECO:0000256" key="3">
    <source>
        <dbReference type="ARBA" id="ARBA00022645"/>
    </source>
</evidence>
<keyword evidence="9" id="KW-0482">Metalloprotease</keyword>
<proteinExistence type="inferred from homology"/>
<evidence type="ECO:0000256" key="12">
    <source>
        <dbReference type="PROSITE-ProRule" id="PRU01379"/>
    </source>
</evidence>
<evidence type="ECO:0000256" key="8">
    <source>
        <dbReference type="ARBA" id="ARBA00022833"/>
    </source>
</evidence>
<dbReference type="InterPro" id="IPR003961">
    <property type="entry name" value="FN3_dom"/>
</dbReference>
<feature type="compositionally biased region" description="Acidic residues" evidence="13">
    <location>
        <begin position="868"/>
        <end position="881"/>
    </location>
</feature>
<keyword evidence="8" id="KW-0862">Zinc</keyword>
<evidence type="ECO:0000256" key="11">
    <source>
        <dbReference type="ARBA" id="ARBA00066554"/>
    </source>
</evidence>
<dbReference type="InterPro" id="IPR036116">
    <property type="entry name" value="FN3_sf"/>
</dbReference>
<accession>A0A142BH43</accession>
<evidence type="ECO:0000256" key="10">
    <source>
        <dbReference type="ARBA" id="ARBA00050859"/>
    </source>
</evidence>
<evidence type="ECO:0000256" key="6">
    <source>
        <dbReference type="ARBA" id="ARBA00022729"/>
    </source>
</evidence>
<comment type="catalytic activity">
    <reaction evidence="10">
        <text>Releases a C-terminal residue, which may be hydrophobic or positively charged.</text>
        <dbReference type="EC" id="3.4.17.18"/>
    </reaction>
</comment>
<comment type="cofactor">
    <cofactor evidence="1">
        <name>Zn(2+)</name>
        <dbReference type="ChEBI" id="CHEBI:29105"/>
    </cofactor>
</comment>
<gene>
    <name evidence="16" type="primary">cbpA</name>
    <name evidence="16" type="ORF">EZMO1_4144</name>
</gene>
<comment type="caution">
    <text evidence="12">Lacks conserved residue(s) required for the propagation of feature annotation.</text>
</comment>
<dbReference type="Gene3D" id="2.60.40.10">
    <property type="entry name" value="Immunoglobulins"/>
    <property type="match status" value="1"/>
</dbReference>
<dbReference type="SMART" id="SM00060">
    <property type="entry name" value="FN3"/>
    <property type="match status" value="2"/>
</dbReference>
<dbReference type="KEGG" id="emp:EZMO1_4144"/>
<dbReference type="GO" id="GO:0008270">
    <property type="term" value="F:zinc ion binding"/>
    <property type="evidence" value="ECO:0007669"/>
    <property type="project" value="InterPro"/>
</dbReference>
<comment type="similarity">
    <text evidence="2 12">Belongs to the peptidase M14 family.</text>
</comment>
<evidence type="ECO:0000256" key="7">
    <source>
        <dbReference type="ARBA" id="ARBA00022801"/>
    </source>
</evidence>
<evidence type="ECO:0000259" key="15">
    <source>
        <dbReference type="PROSITE" id="PS52035"/>
    </source>
</evidence>
<dbReference type="SMART" id="SM00631">
    <property type="entry name" value="Zn_pept"/>
    <property type="match status" value="1"/>
</dbReference>
<dbReference type="SUPFAM" id="SSF49265">
    <property type="entry name" value="Fibronectin type III"/>
    <property type="match status" value="1"/>
</dbReference>
<dbReference type="OrthoDB" id="5294005at2"/>
<evidence type="ECO:0000256" key="2">
    <source>
        <dbReference type="ARBA" id="ARBA00005988"/>
    </source>
</evidence>
<evidence type="ECO:0000256" key="5">
    <source>
        <dbReference type="ARBA" id="ARBA00022723"/>
    </source>
</evidence>
<protein>
    <recommendedName>
        <fullName evidence="11">carboxypeptidase T</fullName>
        <ecNumber evidence="11">3.4.17.18</ecNumber>
    </recommendedName>
</protein>
<keyword evidence="6" id="KW-0732">Signal</keyword>
<evidence type="ECO:0000313" key="17">
    <source>
        <dbReference type="Proteomes" id="UP000071065"/>
    </source>
</evidence>
<dbReference type="FunFam" id="3.40.630.10:FF:000084">
    <property type="entry name" value="Carboxypeptidase B2"/>
    <property type="match status" value="1"/>
</dbReference>
<dbReference type="PROSITE" id="PS00132">
    <property type="entry name" value="CARBOXYPEPT_ZN_1"/>
    <property type="match status" value="1"/>
</dbReference>
<organism evidence="16 17">
    <name type="scientific">Endozoicomonas montiporae CL-33</name>
    <dbReference type="NCBI Taxonomy" id="570277"/>
    <lineage>
        <taxon>Bacteria</taxon>
        <taxon>Pseudomonadati</taxon>
        <taxon>Pseudomonadota</taxon>
        <taxon>Gammaproteobacteria</taxon>
        <taxon>Oceanospirillales</taxon>
        <taxon>Endozoicomonadaceae</taxon>
        <taxon>Endozoicomonas</taxon>
    </lineage>
</organism>
<feature type="domain" description="Fibronectin type-III" evidence="14">
    <location>
        <begin position="302"/>
        <end position="395"/>
    </location>
</feature>
<dbReference type="SUPFAM" id="SSF53187">
    <property type="entry name" value="Zn-dependent exopeptidases"/>
    <property type="match status" value="1"/>
</dbReference>
<evidence type="ECO:0000256" key="13">
    <source>
        <dbReference type="SAM" id="MobiDB-lite"/>
    </source>
</evidence>
<dbReference type="Gene3D" id="3.40.630.10">
    <property type="entry name" value="Zn peptidases"/>
    <property type="match status" value="1"/>
</dbReference>
<evidence type="ECO:0000256" key="4">
    <source>
        <dbReference type="ARBA" id="ARBA00022670"/>
    </source>
</evidence>
<dbReference type="EC" id="3.4.17.18" evidence="11"/>
<dbReference type="STRING" id="570277.EZMO1_4144"/>
<evidence type="ECO:0000256" key="1">
    <source>
        <dbReference type="ARBA" id="ARBA00001947"/>
    </source>
</evidence>
<dbReference type="AlphaFoldDB" id="A0A142BH43"/>
<sequence>MKQQYISYRETIEFLNKAMGEHPDLIRLQSIGETWEGRPIMLVTISNDVAYANEKPALLYTGTIHAREWIGIELATQFIQYVIDHYKTNPKLFNALTRNTLYMVPCLNPDGFEYSRRHFSFWRKNRRDNGDGTFGVDLNRNFSVRFKKSQDTSSNIYGGPEAFSEPETRAIKDFVDTHPNITIALDYHSQGNVFFPAHKFNHEEEIEGTDLNQLSANMASEISKVTGRQYGIHRGKPPLNLIHGSGREYYYNRGILATVVEVGTRNIPDYLINMKQSVDENIPAVLYALESAINYSSKAPARVSDFRAEQIGTNEVHLKWEHTSQSDCFFEVYRTPSPKHPCTNANRIAITRAHFHKDIQLNSGKRYFYTVRAVDRASGIKSPFTPALKLKTQLNSDEFSHTLFPAKTDVGYVGEKTTSLNSKHFGHNSLFVGINENKGHCLGVIAYNLENLPADTHIKTARFSLYPMNRVNAKIEKYGEWSVSIIDASEISDITSYEQIANATVIQTLGDTIPSDQLTQGIWTEWDFTGIERRILQQQITSGRIILRIEGPDSLPRGHDSQIMQFDIGYGRFGAGIHYRPNLEIIYTRNSQQLNLEPDSLYTIAREDVIEGELKSGFDNHGDKVYGHLSFNLDQLPDPEKTVVTEAYVELKAKNRLKTRKDIRFTIEMAELEELAYDDVLNRQQIEYLGYEVSNTDLKASPAHCFMFDSYCRQILEQLHSRNMPVYLIVRPTTPSQERNAIIDWHGKGENWQAKLVIKYIERRKKPLPAPTELTASIDRDSGRTRLTWKRPDDPDFVGCYVVRNRFHPPRSPLDGVKLYGGKDEYTLDDFGNPNIAKYYSVFSYDNVPNYSTPATVLFSLNEVIPISEDEDFETQEDEEERLSQSKESVEMEETSLSS</sequence>